<evidence type="ECO:0000256" key="1">
    <source>
        <dbReference type="ARBA" id="ARBA00004173"/>
    </source>
</evidence>
<dbReference type="OMA" id="PTIRMEL"/>
<dbReference type="PANTHER" id="PTHR21183">
    <property type="entry name" value="RIBOSOMAL PROTEIN L47, MITOCHONDRIAL-RELATED"/>
    <property type="match status" value="1"/>
</dbReference>
<sequence length="69" mass="8271">MLFVLLKERTRLHGEKSMYRAAQQRMPDPSRLTKVRKSMNRIKQVLSERLKEHEDPTIRMELKAFIDGM</sequence>
<dbReference type="RefSeq" id="XP_005845748.1">
    <property type="nucleotide sequence ID" value="XM_005845686.1"/>
</dbReference>
<dbReference type="GeneID" id="17353142"/>
<keyword evidence="5" id="KW-0687">Ribonucleoprotein</keyword>
<comment type="similarity">
    <text evidence="2">Belongs to the universal ribosomal protein uL29 family.</text>
</comment>
<comment type="subcellular location">
    <subcellularLocation>
        <location evidence="1">Mitochondrion</location>
    </subcellularLocation>
</comment>
<organism evidence="8">
    <name type="scientific">Chlorella variabilis</name>
    <name type="common">Green alga</name>
    <dbReference type="NCBI Taxonomy" id="554065"/>
    <lineage>
        <taxon>Eukaryota</taxon>
        <taxon>Viridiplantae</taxon>
        <taxon>Chlorophyta</taxon>
        <taxon>core chlorophytes</taxon>
        <taxon>Trebouxiophyceae</taxon>
        <taxon>Chlorellales</taxon>
        <taxon>Chlorellaceae</taxon>
        <taxon>Chlorella clade</taxon>
        <taxon>Chlorella</taxon>
    </lineage>
</organism>
<evidence type="ECO:0000256" key="5">
    <source>
        <dbReference type="ARBA" id="ARBA00023274"/>
    </source>
</evidence>
<evidence type="ECO:0000256" key="3">
    <source>
        <dbReference type="ARBA" id="ARBA00022980"/>
    </source>
</evidence>
<keyword evidence="8" id="KW-1185">Reference proteome</keyword>
<dbReference type="GO" id="GO:0032543">
    <property type="term" value="P:mitochondrial translation"/>
    <property type="evidence" value="ECO:0007669"/>
    <property type="project" value="TreeGrafter"/>
</dbReference>
<accession>E1ZK77</accession>
<evidence type="ECO:0000313" key="8">
    <source>
        <dbReference type="Proteomes" id="UP000008141"/>
    </source>
</evidence>
<keyword evidence="4" id="KW-0496">Mitochondrion</keyword>
<dbReference type="GO" id="GO:0005762">
    <property type="term" value="C:mitochondrial large ribosomal subunit"/>
    <property type="evidence" value="ECO:0007669"/>
    <property type="project" value="TreeGrafter"/>
</dbReference>
<keyword evidence="3" id="KW-0689">Ribosomal protein</keyword>
<protein>
    <recommendedName>
        <fullName evidence="6">Large ribosomal subunit protein uL29m</fullName>
    </recommendedName>
</protein>
<dbReference type="STRING" id="554065.E1ZK77"/>
<evidence type="ECO:0000256" key="4">
    <source>
        <dbReference type="ARBA" id="ARBA00023128"/>
    </source>
</evidence>
<dbReference type="AlphaFoldDB" id="E1ZK77"/>
<gene>
    <name evidence="7" type="ORF">CHLNCDRAFT_136365</name>
</gene>
<evidence type="ECO:0000256" key="6">
    <source>
        <dbReference type="ARBA" id="ARBA00035289"/>
    </source>
</evidence>
<dbReference type="InterPro" id="IPR010729">
    <property type="entry name" value="Ribosomal_uL29_mit"/>
</dbReference>
<dbReference type="InterPro" id="IPR038340">
    <property type="entry name" value="MRP-L47_sf"/>
</dbReference>
<evidence type="ECO:0000313" key="7">
    <source>
        <dbReference type="EMBL" id="EFN53646.1"/>
    </source>
</evidence>
<dbReference type="KEGG" id="cvr:CHLNCDRAFT_136365"/>
<dbReference type="eggNOG" id="KOG3256">
    <property type="taxonomic scope" value="Eukaryota"/>
</dbReference>
<dbReference type="Pfam" id="PF06984">
    <property type="entry name" value="MRP-L47"/>
    <property type="match status" value="1"/>
</dbReference>
<dbReference type="Gene3D" id="6.10.330.20">
    <property type="match status" value="1"/>
</dbReference>
<dbReference type="Proteomes" id="UP000008141">
    <property type="component" value="Unassembled WGS sequence"/>
</dbReference>
<dbReference type="InParanoid" id="E1ZK77"/>
<evidence type="ECO:0000256" key="2">
    <source>
        <dbReference type="ARBA" id="ARBA00009254"/>
    </source>
</evidence>
<proteinExistence type="inferred from homology"/>
<dbReference type="EMBL" id="GL433850">
    <property type="protein sequence ID" value="EFN53646.1"/>
    <property type="molecule type" value="Genomic_DNA"/>
</dbReference>
<reference evidence="7 8" key="1">
    <citation type="journal article" date="2010" name="Plant Cell">
        <title>The Chlorella variabilis NC64A genome reveals adaptation to photosymbiosis, coevolution with viruses, and cryptic sex.</title>
        <authorList>
            <person name="Blanc G."/>
            <person name="Duncan G."/>
            <person name="Agarkova I."/>
            <person name="Borodovsky M."/>
            <person name="Gurnon J."/>
            <person name="Kuo A."/>
            <person name="Lindquist E."/>
            <person name="Lucas S."/>
            <person name="Pangilinan J."/>
            <person name="Polle J."/>
            <person name="Salamov A."/>
            <person name="Terry A."/>
            <person name="Yamada T."/>
            <person name="Dunigan D.D."/>
            <person name="Grigoriev I.V."/>
            <person name="Claverie J.M."/>
            <person name="Van Etten J.L."/>
        </authorList>
    </citation>
    <scope>NUCLEOTIDE SEQUENCE [LARGE SCALE GENOMIC DNA]</scope>
    <source>
        <strain evidence="7 8">NC64A</strain>
    </source>
</reference>
<dbReference type="PANTHER" id="PTHR21183:SF18">
    <property type="entry name" value="LARGE RIBOSOMAL SUBUNIT PROTEIN UL29M"/>
    <property type="match status" value="1"/>
</dbReference>
<name>E1ZK77_CHLVA</name>
<dbReference type="OrthoDB" id="270763at2759"/>
<dbReference type="GO" id="GO:0003735">
    <property type="term" value="F:structural constituent of ribosome"/>
    <property type="evidence" value="ECO:0007669"/>
    <property type="project" value="InterPro"/>
</dbReference>